<evidence type="ECO:0000256" key="1">
    <source>
        <dbReference type="SAM" id="Phobius"/>
    </source>
</evidence>
<evidence type="ECO:0000313" key="2">
    <source>
        <dbReference type="EMBL" id="MDR9896274.1"/>
    </source>
</evidence>
<evidence type="ECO:0000313" key="3">
    <source>
        <dbReference type="Proteomes" id="UP000667802"/>
    </source>
</evidence>
<dbReference type="RefSeq" id="WP_208338895.1">
    <property type="nucleotide sequence ID" value="NZ_CAWQFN010000334.1"/>
</dbReference>
<name>A0AAP5I9M3_9CYAN</name>
<keyword evidence="1" id="KW-1133">Transmembrane helix</keyword>
<accession>A0AAP5I9M3</accession>
<keyword evidence="1" id="KW-0812">Transmembrane</keyword>
<dbReference type="AlphaFoldDB" id="A0AAP5I9M3"/>
<keyword evidence="1" id="KW-0472">Membrane</keyword>
<protein>
    <submittedName>
        <fullName evidence="2">Uncharacterized protein</fullName>
    </submittedName>
</protein>
<feature type="transmembrane region" description="Helical" evidence="1">
    <location>
        <begin position="529"/>
        <end position="546"/>
    </location>
</feature>
<gene>
    <name evidence="2" type="ORF">G7B40_017150</name>
</gene>
<comment type="caution">
    <text evidence="2">The sequence shown here is derived from an EMBL/GenBank/DDBJ whole genome shotgun (WGS) entry which is preliminary data.</text>
</comment>
<dbReference type="Proteomes" id="UP000667802">
    <property type="component" value="Unassembled WGS sequence"/>
</dbReference>
<organism evidence="2 3">
    <name type="scientific">Aetokthonos hydrillicola Thurmond2011</name>
    <dbReference type="NCBI Taxonomy" id="2712845"/>
    <lineage>
        <taxon>Bacteria</taxon>
        <taxon>Bacillati</taxon>
        <taxon>Cyanobacteriota</taxon>
        <taxon>Cyanophyceae</taxon>
        <taxon>Nostocales</taxon>
        <taxon>Hapalosiphonaceae</taxon>
        <taxon>Aetokthonos</taxon>
    </lineage>
</organism>
<dbReference type="EMBL" id="JAALHA020000007">
    <property type="protein sequence ID" value="MDR9896274.1"/>
    <property type="molecule type" value="Genomic_DNA"/>
</dbReference>
<keyword evidence="3" id="KW-1185">Reference proteome</keyword>
<sequence>MVTRSYHPQDRIFSIISENPYTQNSEQAKLTADQQAACNLLAIARQTSSRSHTDALGQFGSLLHQHELAIEAELKSKCQRADFYWRQVQIEFKTLAKQDEVWQKIALAVASHPEATVMNDPPQLRQRLLDELFIDTHCAFYNGLIGKIIKPSWKERAFVHIDYIEQWFKISGVSGEEVRSLLGEAWQKRIDACKEAKKWRLAINYCQARLNYLTNDIKFQGELVEIHYLATLAKYREGVNTAVEHHQNAKILHYGIKELEKYLKHYPYNQIIFLRLSRLYHLRAVSLKYNSQLSESLLCVQKALTYNPFEPKVYRTRHDLMEMMSQWQEQMNQLLVDIRHGLPVNPKEQQWQIEAKKGFAPMNNYIDSQEATKTATAFQTAQAAYLWYSIGLPEPVDGWAESVDGVMYTSNGKTKPIQSTSKLTTTALQLLEAVNSILKQPPKTNAEVPNAWQKVVESKPDLALLNATQICSYIEHSLFGEGEHCVLITPPAQHSETIPILTPTSRRFQISTEPFIPWLLSSQDKRIKLQAVIASVLVVVTAWIVVREKTTVTTRENAYQTILVAKQAQNDEAVLKASKEFFSNTSVFHKDQRTPQVIEIYEESLVRWFAQQPQAQLKQTDQEYLELYKELQKTAIAQEKQS</sequence>
<proteinExistence type="predicted"/>
<reference evidence="3" key="1">
    <citation type="journal article" date="2021" name="Science">
        <title>Hunting the eagle killer: A cyanobacterial neurotoxin causes vacuolar myelinopathy.</title>
        <authorList>
            <person name="Breinlinger S."/>
            <person name="Phillips T.J."/>
            <person name="Haram B.N."/>
            <person name="Mares J."/>
            <person name="Martinez Yerena J.A."/>
            <person name="Hrouzek P."/>
            <person name="Sobotka R."/>
            <person name="Henderson W.M."/>
            <person name="Schmieder P."/>
            <person name="Williams S.M."/>
            <person name="Lauderdale J.D."/>
            <person name="Wilde H.D."/>
            <person name="Gerrin W."/>
            <person name="Kust A."/>
            <person name="Washington J.W."/>
            <person name="Wagner C."/>
            <person name="Geier B."/>
            <person name="Liebeke M."/>
            <person name="Enke H."/>
            <person name="Niedermeyer T.H.J."/>
            <person name="Wilde S.B."/>
        </authorList>
    </citation>
    <scope>NUCLEOTIDE SEQUENCE [LARGE SCALE GENOMIC DNA]</scope>
    <source>
        <strain evidence="3">Thurmond2011</strain>
    </source>
</reference>